<evidence type="ECO:0000256" key="6">
    <source>
        <dbReference type="SAM" id="MobiDB-lite"/>
    </source>
</evidence>
<dbReference type="GO" id="GO:0003713">
    <property type="term" value="F:transcription coactivator activity"/>
    <property type="evidence" value="ECO:0007669"/>
    <property type="project" value="TreeGrafter"/>
</dbReference>
<dbReference type="Pfam" id="PF04571">
    <property type="entry name" value="Lipin_N"/>
    <property type="match status" value="1"/>
</dbReference>
<dbReference type="GO" id="GO:0009062">
    <property type="term" value="P:fatty acid catabolic process"/>
    <property type="evidence" value="ECO:0007669"/>
    <property type="project" value="TreeGrafter"/>
</dbReference>
<evidence type="ECO:0000256" key="4">
    <source>
        <dbReference type="ARBA" id="ARBA00012638"/>
    </source>
</evidence>
<accession>A0A9J6BQU1</accession>
<dbReference type="InterPro" id="IPR013209">
    <property type="entry name" value="LNS2"/>
</dbReference>
<dbReference type="InterPro" id="IPR031315">
    <property type="entry name" value="LNS2/PITP"/>
</dbReference>
<dbReference type="PANTHER" id="PTHR12181">
    <property type="entry name" value="LIPIN"/>
    <property type="match status" value="1"/>
</dbReference>
<feature type="region of interest" description="Disordered" evidence="6">
    <location>
        <begin position="613"/>
        <end position="666"/>
    </location>
</feature>
<evidence type="ECO:0000313" key="9">
    <source>
        <dbReference type="Proteomes" id="UP001107558"/>
    </source>
</evidence>
<dbReference type="InterPro" id="IPR026058">
    <property type="entry name" value="LIPIN"/>
</dbReference>
<feature type="compositionally biased region" description="Polar residues" evidence="6">
    <location>
        <begin position="654"/>
        <end position="666"/>
    </location>
</feature>
<feature type="compositionally biased region" description="Polar residues" evidence="6">
    <location>
        <begin position="100"/>
        <end position="123"/>
    </location>
</feature>
<evidence type="ECO:0000313" key="8">
    <source>
        <dbReference type="EMBL" id="KAG5671750.1"/>
    </source>
</evidence>
<dbReference type="InterPro" id="IPR031703">
    <property type="entry name" value="Lipin_mid"/>
</dbReference>
<protein>
    <recommendedName>
        <fullName evidence="4">phosphatidate phosphatase</fullName>
        <ecNumber evidence="4">3.1.3.4</ecNumber>
    </recommendedName>
</protein>
<dbReference type="Pfam" id="PF16876">
    <property type="entry name" value="Lipin_mid"/>
    <property type="match status" value="1"/>
</dbReference>
<feature type="compositionally biased region" description="Basic and acidic residues" evidence="6">
    <location>
        <begin position="322"/>
        <end position="332"/>
    </location>
</feature>
<keyword evidence="9" id="KW-1185">Reference proteome</keyword>
<feature type="region of interest" description="Disordered" evidence="6">
    <location>
        <begin position="96"/>
        <end position="174"/>
    </location>
</feature>
<feature type="compositionally biased region" description="Polar residues" evidence="6">
    <location>
        <begin position="372"/>
        <end position="386"/>
    </location>
</feature>
<dbReference type="PANTHER" id="PTHR12181:SF12">
    <property type="entry name" value="PHOSPHATIDATE PHOSPHATASE"/>
    <property type="match status" value="1"/>
</dbReference>
<dbReference type="SUPFAM" id="SSF56784">
    <property type="entry name" value="HAD-like"/>
    <property type="match status" value="1"/>
</dbReference>
<dbReference type="SMART" id="SM00775">
    <property type="entry name" value="LNS2"/>
    <property type="match status" value="1"/>
</dbReference>
<feature type="compositionally biased region" description="Polar residues" evidence="6">
    <location>
        <begin position="494"/>
        <end position="507"/>
    </location>
</feature>
<feature type="compositionally biased region" description="Basic and acidic residues" evidence="6">
    <location>
        <begin position="132"/>
        <end position="173"/>
    </location>
</feature>
<comment type="catalytic activity">
    <reaction evidence="1">
        <text>a 1,2-diacyl-sn-glycero-3-phosphate + H2O = a 1,2-diacyl-sn-glycerol + phosphate</text>
        <dbReference type="Rhea" id="RHEA:27429"/>
        <dbReference type="ChEBI" id="CHEBI:15377"/>
        <dbReference type="ChEBI" id="CHEBI:17815"/>
        <dbReference type="ChEBI" id="CHEBI:43474"/>
        <dbReference type="ChEBI" id="CHEBI:58608"/>
        <dbReference type="EC" id="3.1.3.4"/>
    </reaction>
    <physiologicalReaction direction="left-to-right" evidence="1">
        <dbReference type="Rhea" id="RHEA:27430"/>
    </physiologicalReaction>
</comment>
<comment type="cofactor">
    <cofactor evidence="2">
        <name>Mg(2+)</name>
        <dbReference type="ChEBI" id="CHEBI:18420"/>
    </cofactor>
</comment>
<evidence type="ECO:0000256" key="2">
    <source>
        <dbReference type="ARBA" id="ARBA00001946"/>
    </source>
</evidence>
<feature type="compositionally biased region" description="Low complexity" evidence="6">
    <location>
        <begin position="282"/>
        <end position="295"/>
    </location>
</feature>
<feature type="region of interest" description="Disordered" evidence="6">
    <location>
        <begin position="215"/>
        <end position="352"/>
    </location>
</feature>
<keyword evidence="5" id="KW-0378">Hydrolase</keyword>
<dbReference type="GO" id="GO:0005634">
    <property type="term" value="C:nucleus"/>
    <property type="evidence" value="ECO:0007669"/>
    <property type="project" value="TreeGrafter"/>
</dbReference>
<feature type="compositionally biased region" description="Polar residues" evidence="6">
    <location>
        <begin position="303"/>
        <end position="321"/>
    </location>
</feature>
<dbReference type="Proteomes" id="UP001107558">
    <property type="component" value="Chromosome 3"/>
</dbReference>
<dbReference type="GO" id="GO:0019432">
    <property type="term" value="P:triglyceride biosynthetic process"/>
    <property type="evidence" value="ECO:0007669"/>
    <property type="project" value="TreeGrafter"/>
</dbReference>
<dbReference type="GO" id="GO:0032869">
    <property type="term" value="P:cellular response to insulin stimulus"/>
    <property type="evidence" value="ECO:0007669"/>
    <property type="project" value="TreeGrafter"/>
</dbReference>
<dbReference type="EC" id="3.1.3.4" evidence="4"/>
<dbReference type="InterPro" id="IPR007651">
    <property type="entry name" value="Lipin_N"/>
</dbReference>
<gene>
    <name evidence="8" type="ORF">PVAND_001929</name>
</gene>
<feature type="compositionally biased region" description="Basic and acidic residues" evidence="6">
    <location>
        <begin position="478"/>
        <end position="493"/>
    </location>
</feature>
<feature type="compositionally biased region" description="Basic residues" evidence="6">
    <location>
        <begin position="265"/>
        <end position="281"/>
    </location>
</feature>
<reference evidence="8" key="1">
    <citation type="submission" date="2021-03" db="EMBL/GenBank/DDBJ databases">
        <title>Chromosome level genome of the anhydrobiotic midge Polypedilum vanderplanki.</title>
        <authorList>
            <person name="Yoshida Y."/>
            <person name="Kikawada T."/>
            <person name="Gusev O."/>
        </authorList>
    </citation>
    <scope>NUCLEOTIDE SEQUENCE</scope>
    <source>
        <strain evidence="8">NIAS01</strain>
        <tissue evidence="8">Whole body or cell culture</tissue>
    </source>
</reference>
<dbReference type="GO" id="GO:0008195">
    <property type="term" value="F:phosphatidate phosphatase activity"/>
    <property type="evidence" value="ECO:0007669"/>
    <property type="project" value="UniProtKB-EC"/>
</dbReference>
<feature type="domain" description="LNS2/PITP" evidence="7">
    <location>
        <begin position="758"/>
        <end position="913"/>
    </location>
</feature>
<proteinExistence type="inferred from homology"/>
<dbReference type="Pfam" id="PF08235">
    <property type="entry name" value="LNS2"/>
    <property type="match status" value="1"/>
</dbReference>
<comment type="similarity">
    <text evidence="3">Belongs to the lipin family.</text>
</comment>
<evidence type="ECO:0000256" key="3">
    <source>
        <dbReference type="ARBA" id="ARBA00005476"/>
    </source>
</evidence>
<dbReference type="GO" id="GO:0045944">
    <property type="term" value="P:positive regulation of transcription by RNA polymerase II"/>
    <property type="evidence" value="ECO:0007669"/>
    <property type="project" value="TreeGrafter"/>
</dbReference>
<feature type="region of interest" description="Disordered" evidence="6">
    <location>
        <begin position="367"/>
        <end position="404"/>
    </location>
</feature>
<sequence>MLSIANKVFRDFKEFYSEINAATLTGAIDVIVVEQPNGTYLCSPFHVRFGKLGVLRSREKIVDIEINGEPVDIHMKLGESGEAFFVEECSEGDLDELPNLATSPIPTSEMTNYESSINTSNTDIKIPLPRRNSVDVSKDISETERTGTKYENQESDYSQRRHTDNDLEKRDLTQNKLEFTTQKLRQEFPDEQDQLYDEIKEKFNLRQMDESQQFCPINEDPKDDSDNKSSPENDLGKIDASKEKSDDNKSLVKDDKDKSATSQQSKKKRRKKSMIKKKNSQRKGSTSSSAGSINSDQIDVEGTDNNSVCTLSNDTSPNTENDITKELPRDEEPAPTGKQIDQNDSFPIKIEAHREHLSDIHFFSDGELGSALSPQQSRPASPIQSDTEFEVSQREKSENVMTSSASWKWGEPIVKTDDVSNDIKNVDSSKRNSMLTGMLSFMKHKRKNNQQDGLYLSELDAEGMDPEIAALYFPPNSKQHDENQRTRDDDRESGNGTSLPQSPSTSMEMIKSDSDYEFNKQNLDTSLNFVSMSLCGGMEKGGPTDEEFEKGIVQYSDICLNPALFASPNLVVRINNKYYSWTQACPYVMTLLAYQKPLPADVCNKLLPQTDKETVKEEEQNSVQPSSVDSNRRSWFSWRRSGGGSVQEPKKSPIKQNTSDTLPISISNEQEIKTEDLINSIKENDYALSESVNRDTNKSEMSLNTEKFRKTLRLSSQQIECLNLKSGINEVEFSVTTAYQGTSRCKCYLFKWKHSDKVVISDIDGTITKSDVLGHILPMVGKDWAQIGVAQLFSKIEENGYKMLYLSARAIGQSRATREYLRSIRQGDVKLPDGPLLLNPTSLISAFHREVIERKPEQFKIECLSDIKSLFGDKNPFYAGYGNRINDVWAYRAVGIPIMRIYTINPRGELKHELTQTFQSTYEKQTNAVNDVFPPLPKSTVPEESPILIKVSMDIKNEDEDSCFTEDDDLQFVDQLFPPIKLTDEDDDIEYTSFNFWREPVADIEEVSTSGESTPSNTSLQAIQSRPLATILEN</sequence>
<name>A0A9J6BQU1_POLVA</name>
<organism evidence="8 9">
    <name type="scientific">Polypedilum vanderplanki</name>
    <name type="common">Sleeping chironomid midge</name>
    <dbReference type="NCBI Taxonomy" id="319348"/>
    <lineage>
        <taxon>Eukaryota</taxon>
        <taxon>Metazoa</taxon>
        <taxon>Ecdysozoa</taxon>
        <taxon>Arthropoda</taxon>
        <taxon>Hexapoda</taxon>
        <taxon>Insecta</taxon>
        <taxon>Pterygota</taxon>
        <taxon>Neoptera</taxon>
        <taxon>Endopterygota</taxon>
        <taxon>Diptera</taxon>
        <taxon>Nematocera</taxon>
        <taxon>Chironomoidea</taxon>
        <taxon>Chironomidae</taxon>
        <taxon>Chironominae</taxon>
        <taxon>Polypedilum</taxon>
        <taxon>Polypedilum</taxon>
    </lineage>
</organism>
<evidence type="ECO:0000256" key="5">
    <source>
        <dbReference type="ARBA" id="ARBA00022801"/>
    </source>
</evidence>
<evidence type="ECO:0000259" key="7">
    <source>
        <dbReference type="SMART" id="SM00775"/>
    </source>
</evidence>
<comment type="caution">
    <text evidence="8">The sequence shown here is derived from an EMBL/GenBank/DDBJ whole genome shotgun (WGS) entry which is preliminary data.</text>
</comment>
<dbReference type="AlphaFoldDB" id="A0A9J6BQU1"/>
<evidence type="ECO:0000256" key="1">
    <source>
        <dbReference type="ARBA" id="ARBA00001180"/>
    </source>
</evidence>
<dbReference type="EMBL" id="JADBJN010000003">
    <property type="protein sequence ID" value="KAG5671750.1"/>
    <property type="molecule type" value="Genomic_DNA"/>
</dbReference>
<dbReference type="OrthoDB" id="4567at2759"/>
<feature type="region of interest" description="Disordered" evidence="6">
    <location>
        <begin position="472"/>
        <end position="508"/>
    </location>
</feature>
<feature type="compositionally biased region" description="Basic and acidic residues" evidence="6">
    <location>
        <begin position="224"/>
        <end position="259"/>
    </location>
</feature>
<dbReference type="InterPro" id="IPR036412">
    <property type="entry name" value="HAD-like_sf"/>
</dbReference>